<organism evidence="3 4">
    <name type="scientific">Steinernema hermaphroditum</name>
    <dbReference type="NCBI Taxonomy" id="289476"/>
    <lineage>
        <taxon>Eukaryota</taxon>
        <taxon>Metazoa</taxon>
        <taxon>Ecdysozoa</taxon>
        <taxon>Nematoda</taxon>
        <taxon>Chromadorea</taxon>
        <taxon>Rhabditida</taxon>
        <taxon>Tylenchina</taxon>
        <taxon>Panagrolaimomorpha</taxon>
        <taxon>Strongyloidoidea</taxon>
        <taxon>Steinernematidae</taxon>
        <taxon>Steinernema</taxon>
    </lineage>
</organism>
<dbReference type="CDD" id="cd10140">
    <property type="entry name" value="PFM_aerolysin_family"/>
    <property type="match status" value="1"/>
</dbReference>
<keyword evidence="4" id="KW-1185">Reference proteome</keyword>
<dbReference type="EMBL" id="JAUCMV010000004">
    <property type="protein sequence ID" value="KAK0406966.1"/>
    <property type="molecule type" value="Genomic_DNA"/>
</dbReference>
<feature type="region of interest" description="Disordered" evidence="1">
    <location>
        <begin position="290"/>
        <end position="313"/>
    </location>
</feature>
<dbReference type="PANTHER" id="PTHR21513">
    <property type="entry name" value="MAJOR SPERM PROTEIN"/>
    <property type="match status" value="1"/>
</dbReference>
<sequence>MLAEPPRNFGENDPAEPPFLMKIEPDAAIYFRRLEALANLKMTNTTKVLQTFEIKWSGNIVSTSPTSGYINSGETVNIKVSALIDEYECDRHYIAFYHKPAEDTKKPVKEHWQSTSKPEGVKRIWCFFNIDDWFWSHVHHWSDADVQRPFLMHIEPNNKICFRAKDPEAKEMVSKLRITNSTKELHSFWIFHTTSMKLRIIPPYGYIEPDKSVTIEVDTCETASAIDQCLLYIVHGPAENRKLSPDQFCFGKQKFQGYKSLQCSTEDDISSPESQLRSVAAASSITPVIPEDVPKSQPVAPATPGAIPKKQSVAPVTPEAVSKSQLIASATPEHVLGSVPGEPPFQMMVMPFDNIYFSAKDLTAQPNIVDVSITNTTKVLQTFKVKTTSYEIFRVSTPVGYVSPGQTVNIKVVAKLKTVPAKRHFIAFFHKPAQDTRNPARELWTTATSKPEGAGCIRCSFKNGISPRETIELIIPEHLPNEPGENPSPKVDKATKRLRFTVTDPSSQWETIDVLIKNFSKVLQTFKVVATSDEIFDLKPPVGYVNPGETVKIELTPTFKTGCSGQHRIFVFYRPAQDRNKPAAELWQRGPKSQGILYFRNSTTVAGAGHEPTFLQTDIFANQSRLEIVQTEMVSRGRLKGASLEASGQSCSVAFPVGRLRLTSN</sequence>
<dbReference type="SUPFAM" id="SSF49354">
    <property type="entry name" value="PapD-like"/>
    <property type="match status" value="4"/>
</dbReference>
<dbReference type="PANTHER" id="PTHR21513:SF19">
    <property type="entry name" value="MAJOR SPERM PROTEIN"/>
    <property type="match status" value="1"/>
</dbReference>
<dbReference type="InterPro" id="IPR000535">
    <property type="entry name" value="MSP_dom"/>
</dbReference>
<protein>
    <recommendedName>
        <fullName evidence="2">MSP domain-containing protein</fullName>
    </recommendedName>
</protein>
<feature type="domain" description="MSP" evidence="2">
    <location>
        <begin position="346"/>
        <end position="462"/>
    </location>
</feature>
<evidence type="ECO:0000256" key="1">
    <source>
        <dbReference type="SAM" id="MobiDB-lite"/>
    </source>
</evidence>
<evidence type="ECO:0000313" key="3">
    <source>
        <dbReference type="EMBL" id="KAK0406966.1"/>
    </source>
</evidence>
<accession>A0AA39LR33</accession>
<proteinExistence type="predicted"/>
<feature type="domain" description="MSP" evidence="2">
    <location>
        <begin position="478"/>
        <end position="605"/>
    </location>
</feature>
<evidence type="ECO:0000259" key="2">
    <source>
        <dbReference type="PROSITE" id="PS50202"/>
    </source>
</evidence>
<dbReference type="InterPro" id="IPR008962">
    <property type="entry name" value="PapD-like_sf"/>
</dbReference>
<dbReference type="Gene3D" id="2.60.40.10">
    <property type="entry name" value="Immunoglobulins"/>
    <property type="match status" value="4"/>
</dbReference>
<reference evidence="3" key="1">
    <citation type="submission" date="2023-06" db="EMBL/GenBank/DDBJ databases">
        <title>Genomic analysis of the entomopathogenic nematode Steinernema hermaphroditum.</title>
        <authorList>
            <person name="Schwarz E.M."/>
            <person name="Heppert J.K."/>
            <person name="Baniya A."/>
            <person name="Schwartz H.T."/>
            <person name="Tan C.-H."/>
            <person name="Antoshechkin I."/>
            <person name="Sternberg P.W."/>
            <person name="Goodrich-Blair H."/>
            <person name="Dillman A.R."/>
        </authorList>
    </citation>
    <scope>NUCLEOTIDE SEQUENCE</scope>
    <source>
        <strain evidence="3">PS9179</strain>
        <tissue evidence="3">Whole animal</tissue>
    </source>
</reference>
<name>A0AA39LR33_9BILA</name>
<feature type="domain" description="MSP" evidence="2">
    <location>
        <begin position="151"/>
        <end position="266"/>
    </location>
</feature>
<comment type="caution">
    <text evidence="3">The sequence shown here is derived from an EMBL/GenBank/DDBJ whole genome shotgun (WGS) entry which is preliminary data.</text>
</comment>
<dbReference type="PROSITE" id="PS50202">
    <property type="entry name" value="MSP"/>
    <property type="match status" value="4"/>
</dbReference>
<dbReference type="AlphaFoldDB" id="A0AA39LR33"/>
<dbReference type="InterPro" id="IPR013783">
    <property type="entry name" value="Ig-like_fold"/>
</dbReference>
<gene>
    <name evidence="3" type="ORF">QR680_018917</name>
</gene>
<evidence type="ECO:0000313" key="4">
    <source>
        <dbReference type="Proteomes" id="UP001175271"/>
    </source>
</evidence>
<feature type="domain" description="MSP" evidence="2">
    <location>
        <begin position="20"/>
        <end position="130"/>
    </location>
</feature>
<dbReference type="Proteomes" id="UP001175271">
    <property type="component" value="Unassembled WGS sequence"/>
</dbReference>
<dbReference type="Pfam" id="PF00635">
    <property type="entry name" value="Motile_Sperm"/>
    <property type="match status" value="4"/>
</dbReference>